<dbReference type="RefSeq" id="WP_108532249.1">
    <property type="nucleotide sequence ID" value="NZ_PYHP01000043.1"/>
</dbReference>
<keyword evidence="10" id="KW-0067">ATP-binding</keyword>
<evidence type="ECO:0000313" key="18">
    <source>
        <dbReference type="Proteomes" id="UP000244184"/>
    </source>
</evidence>
<evidence type="ECO:0000256" key="12">
    <source>
        <dbReference type="ARBA" id="ARBA00023012"/>
    </source>
</evidence>
<proteinExistence type="predicted"/>
<evidence type="ECO:0000256" key="6">
    <source>
        <dbReference type="ARBA" id="ARBA00022679"/>
    </source>
</evidence>
<feature type="domain" description="Histidine kinase" evidence="15">
    <location>
        <begin position="416"/>
        <end position="623"/>
    </location>
</feature>
<dbReference type="SUPFAM" id="SSF158472">
    <property type="entry name" value="HAMP domain-like"/>
    <property type="match status" value="1"/>
</dbReference>
<dbReference type="InterPro" id="IPR005467">
    <property type="entry name" value="His_kinase_dom"/>
</dbReference>
<evidence type="ECO:0000256" key="9">
    <source>
        <dbReference type="ARBA" id="ARBA00022777"/>
    </source>
</evidence>
<comment type="caution">
    <text evidence="17">The sequence shown here is derived from an EMBL/GenBank/DDBJ whole genome shotgun (WGS) entry which is preliminary data.</text>
</comment>
<keyword evidence="12" id="KW-0902">Two-component regulatory system</keyword>
<evidence type="ECO:0000256" key="13">
    <source>
        <dbReference type="ARBA" id="ARBA00023136"/>
    </source>
</evidence>
<dbReference type="SMART" id="SM00387">
    <property type="entry name" value="HATPase_c"/>
    <property type="match status" value="1"/>
</dbReference>
<comment type="catalytic activity">
    <reaction evidence="1">
        <text>ATP + protein L-histidine = ADP + protein N-phospho-L-histidine.</text>
        <dbReference type="EC" id="2.7.13.3"/>
    </reaction>
</comment>
<sequence>MKHWPLAVKLWGIFTALTIGSFSLLAVLLPWTLKDFFTEQLYDSLLDQSQMYASSPPPFLPSDISASAIMGMAGFREMISRVAPESEEMWKQAFGERELAENDMAKATQERTKFKDELQRSFNKKASPQNDKIDFKESAAAGVTPTFIGKHPDNGINGGKESELSDKMKLLETYARDVEAGDTQAIRAEDAEAIRGLLPKLLDDYRKQTASLKEAAARMTTEDDKLKAEGAIKKTEPSLPPPNGPSVQRLMLSTKGSISLFEMSGALTSADPLVRTMAQDARLQQAPVQKYMSNIEGKLVFYVIRIQDIQGGPGFMVSYTTSNYRNDLVMAMFGRLALLMAGLIVLSWLPCLGLAQYLTRPLVQMERHVGRLARRDWHEPLETVSKDEIGRLGSAIETMRQQLVRQDKTQQFFLQNISHELKTPVMVIRSYAQSIMDGVFPRKTLAGSVDVIMKESERLEKRVRDLLYLNKLNYFTSRAKPHQPFDLKALLDDTVERLRYRRADIAWEVSVPDAVMLTGDREQWGVALENLADNQLRYAKTSIRLEVRPGGAGAPIVRLWNDGPPLDEETAQSLFEPFRTGGDGQFGLGLAIVKQIAVNHGYTARAANEEGGVTFYLEPGASV</sequence>
<keyword evidence="5" id="KW-0597">Phosphoprotein</keyword>
<protein>
    <recommendedName>
        <fullName evidence="3">histidine kinase</fullName>
        <ecNumber evidence="3">2.7.13.3</ecNumber>
    </recommendedName>
</protein>
<dbReference type="Pfam" id="PF00672">
    <property type="entry name" value="HAMP"/>
    <property type="match status" value="1"/>
</dbReference>
<dbReference type="SUPFAM" id="SSF55874">
    <property type="entry name" value="ATPase domain of HSP90 chaperone/DNA topoisomerase II/histidine kinase"/>
    <property type="match status" value="1"/>
</dbReference>
<reference evidence="17 18" key="1">
    <citation type="submission" date="2018-03" db="EMBL/GenBank/DDBJ databases">
        <title>Genome sequence of Paenibacillus elgii strain AC13 an antimicrobial compound producing bacteria.</title>
        <authorList>
            <person name="Kurokawa A.S."/>
            <person name="Araujo J.F."/>
            <person name="Costa R.A."/>
            <person name="Ortega D.B."/>
            <person name="Pires A.S."/>
            <person name="Pappas G.J.Jr."/>
            <person name="Franco O.L."/>
            <person name="Barreto C."/>
            <person name="Magalhaes B.S."/>
            <person name="Kruger R.H."/>
        </authorList>
    </citation>
    <scope>NUCLEOTIDE SEQUENCE [LARGE SCALE GENOMIC DNA]</scope>
    <source>
        <strain evidence="17 18">AC13</strain>
    </source>
</reference>
<evidence type="ECO:0000256" key="7">
    <source>
        <dbReference type="ARBA" id="ARBA00022692"/>
    </source>
</evidence>
<dbReference type="InterPro" id="IPR003660">
    <property type="entry name" value="HAMP_dom"/>
</dbReference>
<dbReference type="Gene3D" id="3.30.565.10">
    <property type="entry name" value="Histidine kinase-like ATPase, C-terminal domain"/>
    <property type="match status" value="1"/>
</dbReference>
<comment type="subcellular location">
    <subcellularLocation>
        <location evidence="2">Cell membrane</location>
        <topology evidence="2">Multi-pass membrane protein</topology>
    </subcellularLocation>
</comment>
<evidence type="ECO:0000256" key="2">
    <source>
        <dbReference type="ARBA" id="ARBA00004651"/>
    </source>
</evidence>
<dbReference type="Pfam" id="PF02518">
    <property type="entry name" value="HATPase_c"/>
    <property type="match status" value="1"/>
</dbReference>
<evidence type="ECO:0000256" key="4">
    <source>
        <dbReference type="ARBA" id="ARBA00022475"/>
    </source>
</evidence>
<evidence type="ECO:0000256" key="10">
    <source>
        <dbReference type="ARBA" id="ARBA00022840"/>
    </source>
</evidence>
<dbReference type="EMBL" id="PYHP01000043">
    <property type="protein sequence ID" value="PUA37967.1"/>
    <property type="molecule type" value="Genomic_DNA"/>
</dbReference>
<evidence type="ECO:0000256" key="1">
    <source>
        <dbReference type="ARBA" id="ARBA00000085"/>
    </source>
</evidence>
<evidence type="ECO:0000313" key="17">
    <source>
        <dbReference type="EMBL" id="PUA37967.1"/>
    </source>
</evidence>
<name>A0A2T6G1E3_9BACL</name>
<organism evidence="17 18">
    <name type="scientific">Paenibacillus elgii</name>
    <dbReference type="NCBI Taxonomy" id="189691"/>
    <lineage>
        <taxon>Bacteria</taxon>
        <taxon>Bacillati</taxon>
        <taxon>Bacillota</taxon>
        <taxon>Bacilli</taxon>
        <taxon>Bacillales</taxon>
        <taxon>Paenibacillaceae</taxon>
        <taxon>Paenibacillus</taxon>
    </lineage>
</organism>
<keyword evidence="4" id="KW-1003">Cell membrane</keyword>
<feature type="transmembrane region" description="Helical" evidence="14">
    <location>
        <begin position="12"/>
        <end position="33"/>
    </location>
</feature>
<dbReference type="PROSITE" id="PS50885">
    <property type="entry name" value="HAMP"/>
    <property type="match status" value="1"/>
</dbReference>
<dbReference type="Proteomes" id="UP000244184">
    <property type="component" value="Unassembled WGS sequence"/>
</dbReference>
<dbReference type="PANTHER" id="PTHR45528">
    <property type="entry name" value="SENSOR HISTIDINE KINASE CPXA"/>
    <property type="match status" value="1"/>
</dbReference>
<dbReference type="InterPro" id="IPR036890">
    <property type="entry name" value="HATPase_C_sf"/>
</dbReference>
<dbReference type="InterPro" id="IPR036097">
    <property type="entry name" value="HisK_dim/P_sf"/>
</dbReference>
<dbReference type="AlphaFoldDB" id="A0A2T6G1E3"/>
<evidence type="ECO:0000256" key="14">
    <source>
        <dbReference type="SAM" id="Phobius"/>
    </source>
</evidence>
<dbReference type="Pfam" id="PF00512">
    <property type="entry name" value="HisKA"/>
    <property type="match status" value="1"/>
</dbReference>
<dbReference type="GO" id="GO:0005886">
    <property type="term" value="C:plasma membrane"/>
    <property type="evidence" value="ECO:0007669"/>
    <property type="project" value="UniProtKB-SubCell"/>
</dbReference>
<dbReference type="CDD" id="cd00082">
    <property type="entry name" value="HisKA"/>
    <property type="match status" value="1"/>
</dbReference>
<dbReference type="PANTHER" id="PTHR45528:SF1">
    <property type="entry name" value="SENSOR HISTIDINE KINASE CPXA"/>
    <property type="match status" value="1"/>
</dbReference>
<dbReference type="GO" id="GO:0000155">
    <property type="term" value="F:phosphorelay sensor kinase activity"/>
    <property type="evidence" value="ECO:0007669"/>
    <property type="project" value="InterPro"/>
</dbReference>
<dbReference type="Gene3D" id="1.10.287.130">
    <property type="match status" value="1"/>
</dbReference>
<feature type="domain" description="HAMP" evidence="16">
    <location>
        <begin position="356"/>
        <end position="408"/>
    </location>
</feature>
<evidence type="ECO:0000259" key="15">
    <source>
        <dbReference type="PROSITE" id="PS50109"/>
    </source>
</evidence>
<gene>
    <name evidence="17" type="ORF">C8Z91_16300</name>
</gene>
<dbReference type="CDD" id="cd06225">
    <property type="entry name" value="HAMP"/>
    <property type="match status" value="1"/>
</dbReference>
<keyword evidence="6" id="KW-0808">Transferase</keyword>
<accession>A0A2T6G1E3</accession>
<feature type="transmembrane region" description="Helical" evidence="14">
    <location>
        <begin position="336"/>
        <end position="358"/>
    </location>
</feature>
<evidence type="ECO:0000256" key="11">
    <source>
        <dbReference type="ARBA" id="ARBA00022989"/>
    </source>
</evidence>
<dbReference type="InterPro" id="IPR050398">
    <property type="entry name" value="HssS/ArlS-like"/>
</dbReference>
<dbReference type="SMART" id="SM00304">
    <property type="entry name" value="HAMP"/>
    <property type="match status" value="1"/>
</dbReference>
<dbReference type="SMART" id="SM00388">
    <property type="entry name" value="HisKA"/>
    <property type="match status" value="1"/>
</dbReference>
<keyword evidence="9 17" id="KW-0418">Kinase</keyword>
<dbReference type="GO" id="GO:0005524">
    <property type="term" value="F:ATP binding"/>
    <property type="evidence" value="ECO:0007669"/>
    <property type="project" value="UniProtKB-KW"/>
</dbReference>
<evidence type="ECO:0000256" key="8">
    <source>
        <dbReference type="ARBA" id="ARBA00022741"/>
    </source>
</evidence>
<dbReference type="SUPFAM" id="SSF47384">
    <property type="entry name" value="Homodimeric domain of signal transducing histidine kinase"/>
    <property type="match status" value="1"/>
</dbReference>
<dbReference type="InterPro" id="IPR003661">
    <property type="entry name" value="HisK_dim/P_dom"/>
</dbReference>
<keyword evidence="7 14" id="KW-0812">Transmembrane</keyword>
<evidence type="ECO:0000259" key="16">
    <source>
        <dbReference type="PROSITE" id="PS50885"/>
    </source>
</evidence>
<evidence type="ECO:0000256" key="3">
    <source>
        <dbReference type="ARBA" id="ARBA00012438"/>
    </source>
</evidence>
<dbReference type="Gene3D" id="6.10.340.10">
    <property type="match status" value="1"/>
</dbReference>
<keyword evidence="13 14" id="KW-0472">Membrane</keyword>
<keyword evidence="8" id="KW-0547">Nucleotide-binding</keyword>
<evidence type="ECO:0000256" key="5">
    <source>
        <dbReference type="ARBA" id="ARBA00022553"/>
    </source>
</evidence>
<dbReference type="PROSITE" id="PS50109">
    <property type="entry name" value="HIS_KIN"/>
    <property type="match status" value="1"/>
</dbReference>
<dbReference type="InterPro" id="IPR003594">
    <property type="entry name" value="HATPase_dom"/>
</dbReference>
<keyword evidence="11 14" id="KW-1133">Transmembrane helix</keyword>
<dbReference type="EC" id="2.7.13.3" evidence="3"/>